<dbReference type="AlphaFoldDB" id="X1TZB7"/>
<reference evidence="1" key="1">
    <citation type="journal article" date="2014" name="Front. Microbiol.">
        <title>High frequency of phylogenetically diverse reductive dehalogenase-homologous genes in deep subseafloor sedimentary metagenomes.</title>
        <authorList>
            <person name="Kawai M."/>
            <person name="Futagami T."/>
            <person name="Toyoda A."/>
            <person name="Takaki Y."/>
            <person name="Nishi S."/>
            <person name="Hori S."/>
            <person name="Arai W."/>
            <person name="Tsubouchi T."/>
            <person name="Morono Y."/>
            <person name="Uchiyama I."/>
            <person name="Ito T."/>
            <person name="Fujiyama A."/>
            <person name="Inagaki F."/>
            <person name="Takami H."/>
        </authorList>
    </citation>
    <scope>NUCLEOTIDE SEQUENCE</scope>
    <source>
        <strain evidence="1">Expedition CK06-06</strain>
    </source>
</reference>
<accession>X1TZB7</accession>
<comment type="caution">
    <text evidence="1">The sequence shown here is derived from an EMBL/GenBank/DDBJ whole genome shotgun (WGS) entry which is preliminary data.</text>
</comment>
<organism evidence="1">
    <name type="scientific">marine sediment metagenome</name>
    <dbReference type="NCBI Taxonomy" id="412755"/>
    <lineage>
        <taxon>unclassified sequences</taxon>
        <taxon>metagenomes</taxon>
        <taxon>ecological metagenomes</taxon>
    </lineage>
</organism>
<gene>
    <name evidence="1" type="ORF">S12H4_49248</name>
</gene>
<proteinExistence type="predicted"/>
<sequence length="68" mass="7642">MSIDDWEMTLERGLVTAAHSVRVCQDAWERGSSVNDKIILTSFSDKVEQAESLLGSLQDDFARLQKGR</sequence>
<protein>
    <submittedName>
        <fullName evidence="1">Uncharacterized protein</fullName>
    </submittedName>
</protein>
<name>X1TZB7_9ZZZZ</name>
<evidence type="ECO:0000313" key="1">
    <source>
        <dbReference type="EMBL" id="GAJ10658.1"/>
    </source>
</evidence>
<dbReference type="EMBL" id="BARW01030878">
    <property type="protein sequence ID" value="GAJ10658.1"/>
    <property type="molecule type" value="Genomic_DNA"/>
</dbReference>